<evidence type="ECO:0000313" key="2">
    <source>
        <dbReference type="Proteomes" id="UP000321245"/>
    </source>
</evidence>
<dbReference type="STRING" id="1218108.GCA_000382425_00388"/>
<keyword evidence="2" id="KW-1185">Reference proteome</keyword>
<dbReference type="GeneID" id="84648672"/>
<dbReference type="RefSeq" id="WP_019973894.1">
    <property type="nucleotide sequence ID" value="NZ_BJXC01000042.1"/>
</dbReference>
<accession>A0A511NLN0</accession>
<protein>
    <submittedName>
        <fullName evidence="1">Uncharacterized protein</fullName>
    </submittedName>
</protein>
<evidence type="ECO:0000313" key="1">
    <source>
        <dbReference type="EMBL" id="GEM53705.1"/>
    </source>
</evidence>
<sequence length="150" mass="18004">MIFKKSFVILALVFTFLNCKNKEELIISQIEISIEESTIFTDSIQSMLCIYAKPLNEDIFFPSHLIFEDNTKEQRAYLNKYDHENFLNSNSNLFYYIKYNKIKSEKDFEKLKSQVIQLEFYLPDGRKLKKDDNFQIKKSSFKYIDTRLDM</sequence>
<gene>
    <name evidence="1" type="ORF">EB1_34950</name>
</gene>
<comment type="caution">
    <text evidence="1">The sequence shown here is derived from an EMBL/GenBank/DDBJ whole genome shotgun (WGS) entry which is preliminary data.</text>
</comment>
<dbReference type="EMBL" id="BJXC01000042">
    <property type="protein sequence ID" value="GEM53705.1"/>
    <property type="molecule type" value="Genomic_DNA"/>
</dbReference>
<reference evidence="1 2" key="1">
    <citation type="submission" date="2019-07" db="EMBL/GenBank/DDBJ databases">
        <title>Whole genome shotgun sequence of Empedobacter brevis NBRC 14943.</title>
        <authorList>
            <person name="Hosoyama A."/>
            <person name="Uohara A."/>
            <person name="Ohji S."/>
            <person name="Ichikawa N."/>
        </authorList>
    </citation>
    <scope>NUCLEOTIDE SEQUENCE [LARGE SCALE GENOMIC DNA]</scope>
    <source>
        <strain evidence="1 2">NBRC 14943</strain>
    </source>
</reference>
<name>A0A511NLN0_9FLAO</name>
<dbReference type="Proteomes" id="UP000321245">
    <property type="component" value="Unassembled WGS sequence"/>
</dbReference>
<dbReference type="AlphaFoldDB" id="A0A511NLN0"/>
<proteinExistence type="predicted"/>
<organism evidence="1 2">
    <name type="scientific">Empedobacter brevis NBRC 14943 = ATCC 43319</name>
    <dbReference type="NCBI Taxonomy" id="1218108"/>
    <lineage>
        <taxon>Bacteria</taxon>
        <taxon>Pseudomonadati</taxon>
        <taxon>Bacteroidota</taxon>
        <taxon>Flavobacteriia</taxon>
        <taxon>Flavobacteriales</taxon>
        <taxon>Weeksellaceae</taxon>
        <taxon>Empedobacter</taxon>
    </lineage>
</organism>